<keyword evidence="8" id="KW-1185">Reference proteome</keyword>
<dbReference type="EMBL" id="QGMK01001458">
    <property type="protein sequence ID" value="TVY68712.1"/>
    <property type="molecule type" value="Genomic_DNA"/>
</dbReference>
<dbReference type="SMART" id="SM00212">
    <property type="entry name" value="UBCc"/>
    <property type="match status" value="1"/>
</dbReference>
<dbReference type="Proteomes" id="UP000469558">
    <property type="component" value="Unassembled WGS sequence"/>
</dbReference>
<dbReference type="FunFam" id="3.10.110.10:FF:000107">
    <property type="entry name" value="Ubiquitin conjugating enzyme, putative"/>
    <property type="match status" value="1"/>
</dbReference>
<dbReference type="Gene3D" id="3.90.228.10">
    <property type="match status" value="1"/>
</dbReference>
<keyword evidence="1" id="KW-0328">Glycosyltransferase</keyword>
<gene>
    <name evidence="7" type="primary">UBE2Q2</name>
    <name evidence="7" type="ORF">LSUE1_G007547</name>
</gene>
<proteinExistence type="predicted"/>
<feature type="domain" description="UBC core" evidence="6">
    <location>
        <begin position="1035"/>
        <end position="1200"/>
    </location>
</feature>
<keyword evidence="3" id="KW-0548">Nucleotidyltransferase</keyword>
<organism evidence="7 8">
    <name type="scientific">Lachnellula suecica</name>
    <dbReference type="NCBI Taxonomy" id="602035"/>
    <lineage>
        <taxon>Eukaryota</taxon>
        <taxon>Fungi</taxon>
        <taxon>Dikarya</taxon>
        <taxon>Ascomycota</taxon>
        <taxon>Pezizomycotina</taxon>
        <taxon>Leotiomycetes</taxon>
        <taxon>Helotiales</taxon>
        <taxon>Lachnaceae</taxon>
        <taxon>Lachnellula</taxon>
    </lineage>
</organism>
<dbReference type="Pfam" id="PF00179">
    <property type="entry name" value="UQ_con"/>
    <property type="match status" value="1"/>
</dbReference>
<evidence type="ECO:0000256" key="1">
    <source>
        <dbReference type="ARBA" id="ARBA00022676"/>
    </source>
</evidence>
<dbReference type="PROSITE" id="PS50127">
    <property type="entry name" value="UBC_2"/>
    <property type="match status" value="1"/>
</dbReference>
<dbReference type="Pfam" id="PF00644">
    <property type="entry name" value="PARP"/>
    <property type="match status" value="1"/>
</dbReference>
<dbReference type="AlphaFoldDB" id="A0A8T9BWZ8"/>
<protein>
    <submittedName>
        <fullName evidence="7">Ubiquitin-conjugating enzyme E2 Q2</fullName>
    </submittedName>
</protein>
<keyword evidence="2" id="KW-0808">Transferase</keyword>
<name>A0A8T9BWZ8_9HELO</name>
<evidence type="ECO:0000256" key="2">
    <source>
        <dbReference type="ARBA" id="ARBA00022679"/>
    </source>
</evidence>
<evidence type="ECO:0000256" key="4">
    <source>
        <dbReference type="ARBA" id="ARBA00023027"/>
    </source>
</evidence>
<evidence type="ECO:0000313" key="7">
    <source>
        <dbReference type="EMBL" id="TVY68712.1"/>
    </source>
</evidence>
<dbReference type="GO" id="GO:0016779">
    <property type="term" value="F:nucleotidyltransferase activity"/>
    <property type="evidence" value="ECO:0007669"/>
    <property type="project" value="UniProtKB-KW"/>
</dbReference>
<evidence type="ECO:0000256" key="5">
    <source>
        <dbReference type="SAM" id="MobiDB-lite"/>
    </source>
</evidence>
<dbReference type="InterPro" id="IPR012317">
    <property type="entry name" value="Poly(ADP-ribose)pol_cat_dom"/>
</dbReference>
<comment type="caution">
    <text evidence="7">The sequence shown here is derived from an EMBL/GenBank/DDBJ whole genome shotgun (WGS) entry which is preliminary data.</text>
</comment>
<dbReference type="OrthoDB" id="109543at2759"/>
<dbReference type="Gene3D" id="3.10.110.10">
    <property type="entry name" value="Ubiquitin Conjugating Enzyme"/>
    <property type="match status" value="1"/>
</dbReference>
<dbReference type="CDD" id="cd23802">
    <property type="entry name" value="UBCc_UBE2Q"/>
    <property type="match status" value="1"/>
</dbReference>
<dbReference type="SUPFAM" id="SSF54495">
    <property type="entry name" value="UBC-like"/>
    <property type="match status" value="1"/>
</dbReference>
<dbReference type="InterPro" id="IPR051838">
    <property type="entry name" value="ARTD_PARP"/>
</dbReference>
<dbReference type="PANTHER" id="PTHR21328">
    <property type="entry name" value="POLY ADP-RIBOSE POLYMERASE FAMILY, MEMBER PARP"/>
    <property type="match status" value="1"/>
</dbReference>
<sequence length="1224" mass="134580">MPRKAYIADVAAVIAQDIPGISSVAKGSEDGDLNICFVPSSGVPIEIGLLALDVSEYPSGNLYMISTISEAVPEGVNGALDNVQEISAGMSIPDLVAAISKTLLKVTATGSRDDPVQLDGASDAPSEDGMSEDESVRYSSDDEWGMGQTGEARRTSTVHKFNDQDSAALNRRIRADLRAAKLAGFKIGILNGLKADSVSSMLSISVQVGQLGLSDEAIQAWDLEPQQYIVLLVRYSSGYTTFDTIIKEAAKSLGVDFRIGFSNKYKPTRTEALAAFAEITKDAHKTSEDSGNGLEELGSPTAGFSNLFISSSLNNFINQDFVSLLKIRHSEGITWLGAKAWFNAKQSRMDHHEAEILDSYYVEDKSQSTLPEMLSKDHLKDDQVTQFSFPLIAAQFALRYLVRCTEYCLVCHDKIEEQFDALKPYVCSKPLCLYQYMSLGFGPSVEHEILTQPYVVDLLVSFCYASALNQRLREYPTGMSLMVPEVVTLRTANVASHYAAQRLSSLTPNGNAIPDAASSSTHPFLRDIKADLGRHEVIFEDGKEVCPVRNGEWVVVTVAGRAAEHYRVEDISLYPLVKLSDVPVKQQAALVGTELPAIVPATPATTPPPPMLFPAQIQVYNRNFDDMNDVSKAETILTLLETLPFIQEMRMYLSQQSRRSEPSLRAWKNRVSPAALGLLRWIIASNRSCIVQVDRCPGQNEIETSRVKVKTEQRIANITDNWVQFRFAQGAPDKEQRFLDALKANEGKLDPKFPTLFAWHGSPLQNWHSIIRSGLDFKETVHGRAFGHGVYHAMDQATSVGYAGSHVSSWQGSSLKINSAMSLNEIVNCPDQFQSKTPYLVVQHIDWIQCRYLMVQVTNHATAADPYGMSATTTTAPATATGPSSNTPILEVMQDPRFTAKSTLGKAIGVPQCAISTSRSFRADRADNTPMNKRRKHTSSISLVTTTSDTDDMEDLAFLLSDAEEDVGKYEGKGKEEDLVILYEPPLSIALKLLMHFRNSKTSSMSMTDFVPGSLDQSTLPMLEAPSYATGMATKALNRNLKEVLDIQKKTPLHELGWYIEQELISNIYQWIVELHSFDPDLQIAKDMKAAGITSIVLELRFGKDYPHSPPFVRVIRPRFLPFMNGGGGNVTAGGAMCMELLTNTGWSAVSSIESVLLQVRMAIASQEPRPARLETKGKGQQGEYGVGEAIEAYKRACHTHGWQIPPDFGDFATNSVVAGSARH</sequence>
<dbReference type="InterPro" id="IPR000608">
    <property type="entry name" value="UBC"/>
</dbReference>
<feature type="region of interest" description="Disordered" evidence="5">
    <location>
        <begin position="112"/>
        <end position="156"/>
    </location>
</feature>
<keyword evidence="4" id="KW-0520">NAD</keyword>
<evidence type="ECO:0000313" key="8">
    <source>
        <dbReference type="Proteomes" id="UP000469558"/>
    </source>
</evidence>
<evidence type="ECO:0000256" key="3">
    <source>
        <dbReference type="ARBA" id="ARBA00022695"/>
    </source>
</evidence>
<evidence type="ECO:0000259" key="6">
    <source>
        <dbReference type="PROSITE" id="PS50127"/>
    </source>
</evidence>
<dbReference type="GO" id="GO:0003950">
    <property type="term" value="F:NAD+ poly-ADP-ribosyltransferase activity"/>
    <property type="evidence" value="ECO:0007669"/>
    <property type="project" value="InterPro"/>
</dbReference>
<dbReference type="InterPro" id="IPR016135">
    <property type="entry name" value="UBQ-conjugating_enzyme/RWD"/>
</dbReference>
<reference evidence="7 8" key="1">
    <citation type="submission" date="2018-05" db="EMBL/GenBank/DDBJ databases">
        <title>Genome sequencing and assembly of the regulated plant pathogen Lachnellula willkommii and related sister species for the development of diagnostic species identification markers.</title>
        <authorList>
            <person name="Giroux E."/>
            <person name="Bilodeau G."/>
        </authorList>
    </citation>
    <scope>NUCLEOTIDE SEQUENCE [LARGE SCALE GENOMIC DNA]</scope>
    <source>
        <strain evidence="7 8">CBS 268.59</strain>
    </source>
</reference>
<accession>A0A8T9BWZ8</accession>
<dbReference type="SUPFAM" id="SSF56399">
    <property type="entry name" value="ADP-ribosylation"/>
    <property type="match status" value="1"/>
</dbReference>